<evidence type="ECO:0000313" key="5">
    <source>
        <dbReference type="Proteomes" id="UP000695264"/>
    </source>
</evidence>
<feature type="region of interest" description="Disordered" evidence="2">
    <location>
        <begin position="281"/>
        <end position="329"/>
    </location>
</feature>
<feature type="compositionally biased region" description="Low complexity" evidence="2">
    <location>
        <begin position="289"/>
        <end position="315"/>
    </location>
</feature>
<keyword evidence="3" id="KW-0472">Membrane</keyword>
<keyword evidence="5" id="KW-1185">Reference proteome</keyword>
<dbReference type="EMBL" id="JAATEN010000015">
    <property type="protein sequence ID" value="NJQ02582.1"/>
    <property type="molecule type" value="Genomic_DNA"/>
</dbReference>
<feature type="transmembrane region" description="Helical" evidence="3">
    <location>
        <begin position="12"/>
        <end position="31"/>
    </location>
</feature>
<keyword evidence="3" id="KW-1133">Transmembrane helix</keyword>
<dbReference type="Proteomes" id="UP000695264">
    <property type="component" value="Unassembled WGS sequence"/>
</dbReference>
<gene>
    <name evidence="4" type="ORF">HCK00_19060</name>
</gene>
<comment type="caution">
    <text evidence="4">The sequence shown here is derived from an EMBL/GenBank/DDBJ whole genome shotgun (WGS) entry which is preliminary data.</text>
</comment>
<evidence type="ECO:0000313" key="4">
    <source>
        <dbReference type="EMBL" id="NJQ02582.1"/>
    </source>
</evidence>
<feature type="transmembrane region" description="Helical" evidence="3">
    <location>
        <begin position="43"/>
        <end position="61"/>
    </location>
</feature>
<keyword evidence="1" id="KW-0175">Coiled coil</keyword>
<dbReference type="RefSeq" id="WP_168103205.1">
    <property type="nucleotide sequence ID" value="NZ_JAATEN010000015.1"/>
</dbReference>
<protein>
    <recommendedName>
        <fullName evidence="6">FUSC family protein</fullName>
    </recommendedName>
</protein>
<reference evidence="4 5" key="1">
    <citation type="submission" date="2020-03" db="EMBL/GenBank/DDBJ databases">
        <title>WGS of actinomycetes isolated from Thailand.</title>
        <authorList>
            <person name="Thawai C."/>
        </authorList>
    </citation>
    <scope>NUCLEOTIDE SEQUENCE [LARGE SCALE GENOMIC DNA]</scope>
    <source>
        <strain evidence="4 5">PLAI 1-29</strain>
    </source>
</reference>
<feature type="compositionally biased region" description="Basic and acidic residues" evidence="2">
    <location>
        <begin position="316"/>
        <end position="329"/>
    </location>
</feature>
<sequence>MSWFQSPFFLNWGAPAGLSGLVAWICLVRQYHGKGRLLGSARAALLSAAVVTAMAGIALLAVSLLPLLAQVPAAAVGVATGAGVLRRGRVQSDTAKPFLTFLTLGTAHLLERLEERMALDCADWCDDLADGLRDLRRAQVFVHALRLHLVARHQDKTSRKAVEERFAEAEEAIRRALETEERIEAARRMPGFDGRPGPRRDRTEEERVAALRAWGEARHHCALLLRVAYLLGRRSDRWALLALRDGTAPGGGRPGAPLPAQRRPHLHLHLRWFGWHRDGRGRPVEGRARPAAAPDTAPDGASPARTAGAPGTAADARSEPRADDAAAQT</sequence>
<accession>A0ABX1BY10</accession>
<evidence type="ECO:0000256" key="3">
    <source>
        <dbReference type="SAM" id="Phobius"/>
    </source>
</evidence>
<name>A0ABX1BY10_9ACTN</name>
<feature type="coiled-coil region" evidence="1">
    <location>
        <begin position="159"/>
        <end position="189"/>
    </location>
</feature>
<evidence type="ECO:0000256" key="1">
    <source>
        <dbReference type="SAM" id="Coils"/>
    </source>
</evidence>
<proteinExistence type="predicted"/>
<evidence type="ECO:0008006" key="6">
    <source>
        <dbReference type="Google" id="ProtNLM"/>
    </source>
</evidence>
<keyword evidence="3" id="KW-0812">Transmembrane</keyword>
<organism evidence="4 5">
    <name type="scientific">Streptomyces zingiberis</name>
    <dbReference type="NCBI Taxonomy" id="2053010"/>
    <lineage>
        <taxon>Bacteria</taxon>
        <taxon>Bacillati</taxon>
        <taxon>Actinomycetota</taxon>
        <taxon>Actinomycetes</taxon>
        <taxon>Kitasatosporales</taxon>
        <taxon>Streptomycetaceae</taxon>
        <taxon>Streptomyces</taxon>
    </lineage>
</organism>
<evidence type="ECO:0000256" key="2">
    <source>
        <dbReference type="SAM" id="MobiDB-lite"/>
    </source>
</evidence>